<comment type="subcellular location">
    <subcellularLocation>
        <location evidence="1">Cell membrane</location>
        <topology evidence="1">Multi-pass membrane protein</topology>
    </subcellularLocation>
</comment>
<protein>
    <submittedName>
        <fullName evidence="8">APC family permease</fullName>
    </submittedName>
</protein>
<accession>A0A729KAS7</accession>
<dbReference type="AlphaFoldDB" id="A0A729KAS7"/>
<feature type="transmembrane region" description="Helical" evidence="7">
    <location>
        <begin position="154"/>
        <end position="173"/>
    </location>
</feature>
<evidence type="ECO:0000313" key="8">
    <source>
        <dbReference type="EMBL" id="HAE3260733.1"/>
    </source>
</evidence>
<feature type="transmembrane region" description="Helical" evidence="7">
    <location>
        <begin position="88"/>
        <end position="110"/>
    </location>
</feature>
<keyword evidence="5 7" id="KW-1133">Transmembrane helix</keyword>
<evidence type="ECO:0000256" key="5">
    <source>
        <dbReference type="ARBA" id="ARBA00022989"/>
    </source>
</evidence>
<evidence type="ECO:0000256" key="1">
    <source>
        <dbReference type="ARBA" id="ARBA00004651"/>
    </source>
</evidence>
<dbReference type="EMBL" id="DAAROR010000024">
    <property type="protein sequence ID" value="HAE3260733.1"/>
    <property type="molecule type" value="Genomic_DNA"/>
</dbReference>
<name>A0A729KAS7_SALHO</name>
<dbReference type="InterPro" id="IPR050367">
    <property type="entry name" value="APC_superfamily"/>
</dbReference>
<keyword evidence="4 7" id="KW-0812">Transmembrane</keyword>
<evidence type="ECO:0000256" key="6">
    <source>
        <dbReference type="ARBA" id="ARBA00023136"/>
    </source>
</evidence>
<dbReference type="InterPro" id="IPR002293">
    <property type="entry name" value="AA/rel_permease1"/>
</dbReference>
<feature type="transmembrane region" description="Helical" evidence="7">
    <location>
        <begin position="272"/>
        <end position="290"/>
    </location>
</feature>
<evidence type="ECO:0000256" key="3">
    <source>
        <dbReference type="ARBA" id="ARBA00022475"/>
    </source>
</evidence>
<dbReference type="Pfam" id="PF13520">
    <property type="entry name" value="AA_permease_2"/>
    <property type="match status" value="1"/>
</dbReference>
<dbReference type="PANTHER" id="PTHR42770:SF15">
    <property type="entry name" value="GLUTAMATE_GAMMA-AMINOBUTYRATE ANTIPORTER-RELATED"/>
    <property type="match status" value="1"/>
</dbReference>
<feature type="transmembrane region" description="Helical" evidence="7">
    <location>
        <begin position="193"/>
        <end position="216"/>
    </location>
</feature>
<evidence type="ECO:0000256" key="2">
    <source>
        <dbReference type="ARBA" id="ARBA00022448"/>
    </source>
</evidence>
<dbReference type="Gene3D" id="1.20.1740.10">
    <property type="entry name" value="Amino acid/polyamine transporter I"/>
    <property type="match status" value="1"/>
</dbReference>
<dbReference type="GO" id="GO:0022857">
    <property type="term" value="F:transmembrane transporter activity"/>
    <property type="evidence" value="ECO:0007669"/>
    <property type="project" value="InterPro"/>
</dbReference>
<reference evidence="8" key="1">
    <citation type="journal article" date="2018" name="Genome Biol.">
        <title>SKESA: strategic k-mer extension for scrupulous assemblies.</title>
        <authorList>
            <person name="Souvorov A."/>
            <person name="Agarwala R."/>
            <person name="Lipman D.J."/>
        </authorList>
    </citation>
    <scope>NUCLEOTIDE SEQUENCE</scope>
    <source>
        <strain evidence="8">12-6852</strain>
    </source>
</reference>
<gene>
    <name evidence="8" type="ORF">G3430_003017</name>
</gene>
<keyword evidence="6 7" id="KW-0472">Membrane</keyword>
<organism evidence="8">
    <name type="scientific">Salmonella enterica subsp. houtenae serovar 18:z36,z38:-</name>
    <dbReference type="NCBI Taxonomy" id="2577510"/>
    <lineage>
        <taxon>Bacteria</taxon>
        <taxon>Pseudomonadati</taxon>
        <taxon>Pseudomonadota</taxon>
        <taxon>Gammaproteobacteria</taxon>
        <taxon>Enterobacterales</taxon>
        <taxon>Enterobacteriaceae</taxon>
        <taxon>Salmonella</taxon>
    </lineage>
</organism>
<dbReference type="GO" id="GO:0005886">
    <property type="term" value="C:plasma membrane"/>
    <property type="evidence" value="ECO:0007669"/>
    <property type="project" value="UniProtKB-SubCell"/>
</dbReference>
<feature type="transmembrane region" description="Helical" evidence="7">
    <location>
        <begin position="331"/>
        <end position="349"/>
    </location>
</feature>
<feature type="transmembrane region" description="Helical" evidence="7">
    <location>
        <begin position="228"/>
        <end position="252"/>
    </location>
</feature>
<dbReference type="PANTHER" id="PTHR42770">
    <property type="entry name" value="AMINO ACID TRANSPORTER-RELATED"/>
    <property type="match status" value="1"/>
</dbReference>
<feature type="transmembrane region" description="Helical" evidence="7">
    <location>
        <begin position="432"/>
        <end position="451"/>
    </location>
</feature>
<keyword evidence="3" id="KW-1003">Cell membrane</keyword>
<evidence type="ECO:0000256" key="4">
    <source>
        <dbReference type="ARBA" id="ARBA00022692"/>
    </source>
</evidence>
<feature type="transmembrane region" description="Helical" evidence="7">
    <location>
        <begin position="42"/>
        <end position="67"/>
    </location>
</feature>
<feature type="transmembrane region" description="Helical" evidence="7">
    <location>
        <begin position="122"/>
        <end position="142"/>
    </location>
</feature>
<proteinExistence type="predicted"/>
<evidence type="ECO:0000256" key="7">
    <source>
        <dbReference type="SAM" id="Phobius"/>
    </source>
</evidence>
<keyword evidence="2" id="KW-0813">Transport</keyword>
<sequence>MSSSASAGKMGTPQITFFCICAVIVLGTLTASASLGPAGLTLWAIAIVLFVIPNMMIISELGTTYPAEGGIYDWIRRAFGKRMSTRAIYLYWVSNGIWMAANFILLTGVIADTFWPGMPLWVQLPLVIGFIWLTVAIINHQVEIGIGITVTGALFKIIIIGTAGIGGMVYAFHHGIATPFTAESLIPSSSSSGIGFFSAIIYNITGFELVACMGSVLKNPARTMPRAILYSSLAVVGLYIFGSLGIMMALPLDHINLVSGVTDAIRPLFGDNSPIVLIITVLFMLCIVGDQVTWSMAPSRAAAEAAREGCLPAIVGKWHPKYNTPCGASTTLGWVGTAVSILYTCFAAGDNADAFWSAFSFSSTCIISSYLLFYPAFIKLRLSDPGTSRPYRMPGGAVTAWVCTLLCVSFIAVAIVLFVFPDILSGTVNWRHSGPIVIGMIFILAVGEVIIRRSEQRHAATLTASLQETPQ</sequence>
<reference evidence="8" key="2">
    <citation type="submission" date="2018-07" db="EMBL/GenBank/DDBJ databases">
        <authorList>
            <consortium name="NCBI Pathogen Detection Project"/>
        </authorList>
    </citation>
    <scope>NUCLEOTIDE SEQUENCE</scope>
    <source>
        <strain evidence="8">12-6852</strain>
    </source>
</reference>
<comment type="caution">
    <text evidence="8">The sequence shown here is derived from an EMBL/GenBank/DDBJ whole genome shotgun (WGS) entry which is preliminary data.</text>
</comment>
<feature type="transmembrane region" description="Helical" evidence="7">
    <location>
        <begin position="398"/>
        <end position="420"/>
    </location>
</feature>
<feature type="transmembrane region" description="Helical" evidence="7">
    <location>
        <begin position="355"/>
        <end position="377"/>
    </location>
</feature>
<dbReference type="PIRSF" id="PIRSF006060">
    <property type="entry name" value="AA_transporter"/>
    <property type="match status" value="1"/>
</dbReference>